<dbReference type="SUPFAM" id="SSF55785">
    <property type="entry name" value="PYP-like sensor domain (PAS domain)"/>
    <property type="match status" value="2"/>
</dbReference>
<comment type="catalytic activity">
    <reaction evidence="1">
        <text>ATP + protein L-histidine = ADP + protein N-phospho-L-histidine.</text>
        <dbReference type="EC" id="2.7.13.3"/>
    </reaction>
</comment>
<dbReference type="Gene3D" id="1.10.287.130">
    <property type="match status" value="1"/>
</dbReference>
<dbReference type="CDD" id="cd16922">
    <property type="entry name" value="HATPase_EvgS-ArcB-TorS-like"/>
    <property type="match status" value="1"/>
</dbReference>
<dbReference type="KEGG" id="eps:L0Y14_06765"/>
<evidence type="ECO:0000256" key="12">
    <source>
        <dbReference type="ARBA" id="ARBA00023012"/>
    </source>
</evidence>
<keyword evidence="12" id="KW-0902">Two-component regulatory system</keyword>
<dbReference type="InterPro" id="IPR001610">
    <property type="entry name" value="PAC"/>
</dbReference>
<accession>A0A9J7A1I2</accession>
<dbReference type="PROSITE" id="PS50894">
    <property type="entry name" value="HPT"/>
    <property type="match status" value="1"/>
</dbReference>
<feature type="domain" description="HPt" evidence="24">
    <location>
        <begin position="1055"/>
        <end position="1149"/>
    </location>
</feature>
<feature type="transmembrane region" description="Helical" evidence="19">
    <location>
        <begin position="31"/>
        <end position="54"/>
    </location>
</feature>
<evidence type="ECO:0000256" key="19">
    <source>
        <dbReference type="SAM" id="Phobius"/>
    </source>
</evidence>
<feature type="domain" description="PAS" evidence="22">
    <location>
        <begin position="357"/>
        <end position="398"/>
    </location>
</feature>
<dbReference type="PRINTS" id="PR00344">
    <property type="entry name" value="BCTRLSENSOR"/>
</dbReference>
<dbReference type="InterPro" id="IPR001789">
    <property type="entry name" value="Sig_transdc_resp-reg_receiver"/>
</dbReference>
<keyword evidence="13 19" id="KW-0472">Membrane</keyword>
<evidence type="ECO:0000256" key="18">
    <source>
        <dbReference type="SAM" id="MobiDB-lite"/>
    </source>
</evidence>
<feature type="transmembrane region" description="Helical" evidence="19">
    <location>
        <begin position="60"/>
        <end position="79"/>
    </location>
</feature>
<feature type="compositionally biased region" description="Basic and acidic residues" evidence="18">
    <location>
        <begin position="269"/>
        <end position="293"/>
    </location>
</feature>
<dbReference type="SUPFAM" id="SSF55874">
    <property type="entry name" value="ATPase domain of HSP90 chaperone/DNA topoisomerase II/histidine kinase"/>
    <property type="match status" value="1"/>
</dbReference>
<evidence type="ECO:0000259" key="21">
    <source>
        <dbReference type="PROSITE" id="PS50110"/>
    </source>
</evidence>
<evidence type="ECO:0000313" key="25">
    <source>
        <dbReference type="EMBL" id="USF88925.1"/>
    </source>
</evidence>
<dbReference type="SMART" id="SM00448">
    <property type="entry name" value="REC"/>
    <property type="match status" value="2"/>
</dbReference>
<feature type="domain" description="Response regulatory" evidence="21">
    <location>
        <begin position="893"/>
        <end position="1011"/>
    </location>
</feature>
<dbReference type="AlphaFoldDB" id="A0A9J7A1I2"/>
<dbReference type="Pfam" id="PF00072">
    <property type="entry name" value="Response_reg"/>
    <property type="match status" value="2"/>
</dbReference>
<dbReference type="SMART" id="SM00086">
    <property type="entry name" value="PAC"/>
    <property type="match status" value="3"/>
</dbReference>
<dbReference type="Proteomes" id="UP001056649">
    <property type="component" value="Chromosome"/>
</dbReference>
<proteinExistence type="predicted"/>
<evidence type="ECO:0000256" key="17">
    <source>
        <dbReference type="PROSITE-ProRule" id="PRU00169"/>
    </source>
</evidence>
<dbReference type="PROSITE" id="PS50109">
    <property type="entry name" value="HIS_KIN"/>
    <property type="match status" value="1"/>
</dbReference>
<dbReference type="RefSeq" id="WP_006474113.1">
    <property type="nucleotide sequence ID" value="NZ_CP090569.1"/>
</dbReference>
<feature type="transmembrane region" description="Helical" evidence="19">
    <location>
        <begin position="149"/>
        <end position="169"/>
    </location>
</feature>
<evidence type="ECO:0000259" key="23">
    <source>
        <dbReference type="PROSITE" id="PS50113"/>
    </source>
</evidence>
<dbReference type="CDD" id="cd00130">
    <property type="entry name" value="PAS"/>
    <property type="match status" value="2"/>
</dbReference>
<dbReference type="Gene3D" id="1.20.120.160">
    <property type="entry name" value="HPT domain"/>
    <property type="match status" value="1"/>
</dbReference>
<evidence type="ECO:0000259" key="22">
    <source>
        <dbReference type="PROSITE" id="PS50112"/>
    </source>
</evidence>
<dbReference type="GO" id="GO:0005524">
    <property type="term" value="F:ATP binding"/>
    <property type="evidence" value="ECO:0007669"/>
    <property type="project" value="UniProtKB-KW"/>
</dbReference>
<evidence type="ECO:0000256" key="3">
    <source>
        <dbReference type="ARBA" id="ARBA00012438"/>
    </source>
</evidence>
<keyword evidence="5 17" id="KW-0597">Phosphoprotein</keyword>
<dbReference type="SMART" id="SM00387">
    <property type="entry name" value="HATPase_c"/>
    <property type="match status" value="1"/>
</dbReference>
<feature type="domain" description="PAC" evidence="23">
    <location>
        <begin position="431"/>
        <end position="483"/>
    </location>
</feature>
<dbReference type="CDD" id="cd17546">
    <property type="entry name" value="REC_hyHK_CKI1_RcsC-like"/>
    <property type="match status" value="1"/>
</dbReference>
<evidence type="ECO:0000256" key="9">
    <source>
        <dbReference type="ARBA" id="ARBA00022777"/>
    </source>
</evidence>
<dbReference type="InterPro" id="IPR035965">
    <property type="entry name" value="PAS-like_dom_sf"/>
</dbReference>
<dbReference type="FunFam" id="1.10.287.130:FF:000002">
    <property type="entry name" value="Two-component osmosensing histidine kinase"/>
    <property type="match status" value="1"/>
</dbReference>
<feature type="domain" description="Response regulatory" evidence="21">
    <location>
        <begin position="738"/>
        <end position="859"/>
    </location>
</feature>
<dbReference type="InterPro" id="IPR004358">
    <property type="entry name" value="Sig_transdc_His_kin-like_C"/>
</dbReference>
<evidence type="ECO:0000256" key="14">
    <source>
        <dbReference type="ARBA" id="ARBA00064003"/>
    </source>
</evidence>
<evidence type="ECO:0000256" key="1">
    <source>
        <dbReference type="ARBA" id="ARBA00000085"/>
    </source>
</evidence>
<evidence type="ECO:0000256" key="6">
    <source>
        <dbReference type="ARBA" id="ARBA00022679"/>
    </source>
</evidence>
<dbReference type="Gene3D" id="3.30.450.20">
    <property type="entry name" value="PAS domain"/>
    <property type="match status" value="2"/>
</dbReference>
<dbReference type="InterPro" id="IPR005467">
    <property type="entry name" value="His_kinase_dom"/>
</dbReference>
<reference evidence="25" key="1">
    <citation type="journal article" date="2022" name="Mol. Ecol. Resour.">
        <title>The complete and closed genome of the facultative generalist Candidatus Endoriftia persephone from deep-sea hydrothermal vents.</title>
        <authorList>
            <person name="de Oliveira A.L."/>
            <person name="Srivastava A."/>
            <person name="Espada-Hinojosa S."/>
            <person name="Bright M."/>
        </authorList>
    </citation>
    <scope>NUCLEOTIDE SEQUENCE</scope>
    <source>
        <strain evidence="25">Tica-EPR-9o50.N</strain>
    </source>
</reference>
<dbReference type="InterPro" id="IPR003594">
    <property type="entry name" value="HATPase_dom"/>
</dbReference>
<dbReference type="PROSITE" id="PS50112">
    <property type="entry name" value="PAS"/>
    <property type="match status" value="2"/>
</dbReference>
<dbReference type="CDD" id="cd00082">
    <property type="entry name" value="HisKA"/>
    <property type="match status" value="1"/>
</dbReference>
<dbReference type="InterPro" id="IPR008207">
    <property type="entry name" value="Sig_transdc_His_kin_Hpt_dom"/>
</dbReference>
<evidence type="ECO:0000259" key="20">
    <source>
        <dbReference type="PROSITE" id="PS50109"/>
    </source>
</evidence>
<dbReference type="PANTHER" id="PTHR45339:SF1">
    <property type="entry name" value="HYBRID SIGNAL TRANSDUCTION HISTIDINE KINASE J"/>
    <property type="match status" value="1"/>
</dbReference>
<dbReference type="Pfam" id="PF00989">
    <property type="entry name" value="PAS"/>
    <property type="match status" value="2"/>
</dbReference>
<evidence type="ECO:0000256" key="7">
    <source>
        <dbReference type="ARBA" id="ARBA00022692"/>
    </source>
</evidence>
<dbReference type="Pfam" id="PF02518">
    <property type="entry name" value="HATPase_c"/>
    <property type="match status" value="1"/>
</dbReference>
<feature type="transmembrane region" description="Helical" evidence="19">
    <location>
        <begin position="124"/>
        <end position="142"/>
    </location>
</feature>
<evidence type="ECO:0000256" key="4">
    <source>
        <dbReference type="ARBA" id="ARBA00022475"/>
    </source>
</evidence>
<dbReference type="SUPFAM" id="SSF47384">
    <property type="entry name" value="Homodimeric domain of signal transducing histidine kinase"/>
    <property type="match status" value="1"/>
</dbReference>
<dbReference type="PROSITE" id="PS50113">
    <property type="entry name" value="PAC"/>
    <property type="match status" value="1"/>
</dbReference>
<keyword evidence="8" id="KW-0547">Nucleotide-binding</keyword>
<evidence type="ECO:0000256" key="13">
    <source>
        <dbReference type="ARBA" id="ARBA00023136"/>
    </source>
</evidence>
<protein>
    <recommendedName>
        <fullName evidence="15">Sensory/regulatory protein RpfC</fullName>
        <ecNumber evidence="3">2.7.13.3</ecNumber>
    </recommendedName>
</protein>
<feature type="modified residue" description="4-aspartylphosphate" evidence="17">
    <location>
        <position position="792"/>
    </location>
</feature>
<dbReference type="Gene3D" id="3.40.50.2300">
    <property type="match status" value="2"/>
</dbReference>
<keyword evidence="6" id="KW-0808">Transferase</keyword>
<keyword evidence="4" id="KW-1003">Cell membrane</keyword>
<feature type="domain" description="Histidine kinase" evidence="20">
    <location>
        <begin position="501"/>
        <end position="722"/>
    </location>
</feature>
<dbReference type="InterPro" id="IPR036890">
    <property type="entry name" value="HATPase_C_sf"/>
</dbReference>
<dbReference type="GO" id="GO:0000155">
    <property type="term" value="F:phosphorelay sensor kinase activity"/>
    <property type="evidence" value="ECO:0007669"/>
    <property type="project" value="InterPro"/>
</dbReference>
<evidence type="ECO:0000256" key="2">
    <source>
        <dbReference type="ARBA" id="ARBA00004651"/>
    </source>
</evidence>
<dbReference type="Pfam" id="PF00512">
    <property type="entry name" value="HisKA"/>
    <property type="match status" value="1"/>
</dbReference>
<dbReference type="Pfam" id="PF01627">
    <property type="entry name" value="Hpt"/>
    <property type="match status" value="1"/>
</dbReference>
<comment type="subcellular location">
    <subcellularLocation>
        <location evidence="2">Cell membrane</location>
        <topology evidence="2">Multi-pass membrane protein</topology>
    </subcellularLocation>
</comment>
<evidence type="ECO:0000259" key="24">
    <source>
        <dbReference type="PROSITE" id="PS50894"/>
    </source>
</evidence>
<feature type="modified residue" description="Phosphohistidine" evidence="16">
    <location>
        <position position="1094"/>
    </location>
</feature>
<feature type="region of interest" description="Disordered" evidence="18">
    <location>
        <begin position="269"/>
        <end position="299"/>
    </location>
</feature>
<evidence type="ECO:0000256" key="16">
    <source>
        <dbReference type="PROSITE-ProRule" id="PRU00110"/>
    </source>
</evidence>
<dbReference type="PROSITE" id="PS50110">
    <property type="entry name" value="RESPONSE_REGULATORY"/>
    <property type="match status" value="2"/>
</dbReference>
<dbReference type="Gene3D" id="3.30.565.10">
    <property type="entry name" value="Histidine kinase-like ATPase, C-terminal domain"/>
    <property type="match status" value="1"/>
</dbReference>
<dbReference type="GO" id="GO:0006355">
    <property type="term" value="P:regulation of DNA-templated transcription"/>
    <property type="evidence" value="ECO:0007669"/>
    <property type="project" value="InterPro"/>
</dbReference>
<dbReference type="InterPro" id="IPR000700">
    <property type="entry name" value="PAS-assoc_C"/>
</dbReference>
<dbReference type="InterPro" id="IPR036097">
    <property type="entry name" value="HisK_dim/P_sf"/>
</dbReference>
<dbReference type="InterPro" id="IPR003661">
    <property type="entry name" value="HisK_dim/P_dom"/>
</dbReference>
<feature type="domain" description="PAS" evidence="22">
    <location>
        <begin position="220"/>
        <end position="276"/>
    </location>
</feature>
<sequence length="1149" mass="127712">MNSLKTGSRDTDRQNYAELALSIQQQTNDLLYTNLASSLLSALIASLLTSWILWAPEHATQLRIWLLVLFGITGIRYLLRMHYFRTRHLRGKVKAGRASFIAASWAAGLAWGSLVIFIDPTDNFFSLMIISCILIGVSAVAISSQAASMTSSIGFLLLALLPLLVYFMTEPSMPDTVPVVLILLMLGILLKAAKQQNQVILNNITLAAASNFREQALRESEERLESHFKHTPLPAIEWSLDGRVIAWNPSAERLSGYSRDQALHKHISELLAKPQDENPNKPKLFDEERKETEPPQSWRSLLDPNHSGTFLFDITARDGTRHNCEWHNAPIKRADGSVSGVSSFLLDRTEEVTARERQQRLIDIIQNTTDFVAIFNLEGDILFMNRAGREIMGYSLDDDLADKNLAGIFPASEIDQLLNEGVPSAYMNRTWSGETQLISIDGRMMTVDQLIVLHEATKSGQHYFSMVMRDISDRKQVERELFEAKEKAESAAKAKSEFLAMMSHEIRTPMNGVLGMAELLAGTKLDDEQQEFLEVITQSGNSLLGIINDILDFSKAEAGKIELEAISFDLERTIYDAVRLLSANASSKGLELIISYPPELPRQVMGDAGRIRQIITNLAGNAIKFTQQGHIAINVETTKATDGTSRFRISVIDTGIGIPEAQQQRLFKSFTQADSSTTRKYGGTGLGLAISKQLVELMGGSIGVSSTQGEGSTFWLEIPLGLSQPREPLGHADLSRLKCLILDDNLLNQRIFRDQLRSCGMQIHTVTTGDEALTLATEMASANKPFDIFLLDFNLPGINGEQIALRLRQMPAYKETPMILLTSSGNRGDAKHFEEVGFDAYLIKPVPHQILHEAIEGVVSNTLQHKEQEIITQYHVIEGHTQPSNKTEHIDAKILLVEDLLPNQKVASSVLSKMGCTVEIADNGRIALERLAEDSFDIVLMDCQMPEMDGLEATRAIRQRERDTGTHTPIIAMTANNMASDRKQCLEAGMDDFISKPFEREQLAKLLGKWLNPKSPSAAEAEMHYEATEFAVPTSMLESLEVIDQNGLEQMQQLLGDEFGELLDAFFISLDELISLLPQALADSDQQEIRRIAHSIKSAGNNVSARRLAKLGSLMEACALEGAFQQFEGYQDQLQQEIQLVSDALAEYR</sequence>
<dbReference type="InterPro" id="IPR013767">
    <property type="entry name" value="PAS_fold"/>
</dbReference>
<organism evidence="25 26">
    <name type="scientific">Candidatus Endoriftia persephonae</name>
    <dbReference type="NCBI Taxonomy" id="393765"/>
    <lineage>
        <taxon>Bacteria</taxon>
        <taxon>Pseudomonadati</taxon>
        <taxon>Pseudomonadota</taxon>
        <taxon>Gammaproteobacteria</taxon>
        <taxon>Chromatiales</taxon>
        <taxon>Sedimenticolaceae</taxon>
        <taxon>Candidatus Endoriftia</taxon>
    </lineage>
</organism>
<dbReference type="SMART" id="SM00091">
    <property type="entry name" value="PAS"/>
    <property type="match status" value="2"/>
</dbReference>
<keyword evidence="9" id="KW-0418">Kinase</keyword>
<comment type="subunit">
    <text evidence="14">At low DSF concentrations, interacts with RpfF.</text>
</comment>
<feature type="transmembrane region" description="Helical" evidence="19">
    <location>
        <begin position="100"/>
        <end position="118"/>
    </location>
</feature>
<gene>
    <name evidence="25" type="ORF">L0Y14_06765</name>
</gene>
<dbReference type="NCBIfam" id="TIGR00229">
    <property type="entry name" value="sensory_box"/>
    <property type="match status" value="2"/>
</dbReference>
<dbReference type="FunFam" id="3.30.565.10:FF:000010">
    <property type="entry name" value="Sensor histidine kinase RcsC"/>
    <property type="match status" value="1"/>
</dbReference>
<keyword evidence="11 19" id="KW-1133">Transmembrane helix</keyword>
<dbReference type="SUPFAM" id="SSF47226">
    <property type="entry name" value="Histidine-containing phosphotransfer domain, HPT domain"/>
    <property type="match status" value="1"/>
</dbReference>
<evidence type="ECO:0000256" key="8">
    <source>
        <dbReference type="ARBA" id="ARBA00022741"/>
    </source>
</evidence>
<evidence type="ECO:0000256" key="5">
    <source>
        <dbReference type="ARBA" id="ARBA00022553"/>
    </source>
</evidence>
<dbReference type="InterPro" id="IPR011006">
    <property type="entry name" value="CheY-like_superfamily"/>
</dbReference>
<dbReference type="EC" id="2.7.13.3" evidence="3"/>
<dbReference type="EMBL" id="CP090569">
    <property type="protein sequence ID" value="USF88925.1"/>
    <property type="molecule type" value="Genomic_DNA"/>
</dbReference>
<dbReference type="PANTHER" id="PTHR45339">
    <property type="entry name" value="HYBRID SIGNAL TRANSDUCTION HISTIDINE KINASE J"/>
    <property type="match status" value="1"/>
</dbReference>
<dbReference type="InterPro" id="IPR000014">
    <property type="entry name" value="PAS"/>
</dbReference>
<dbReference type="SMART" id="SM00388">
    <property type="entry name" value="HisKA"/>
    <property type="match status" value="1"/>
</dbReference>
<feature type="modified residue" description="4-aspartylphosphate" evidence="17">
    <location>
        <position position="942"/>
    </location>
</feature>
<evidence type="ECO:0000256" key="10">
    <source>
        <dbReference type="ARBA" id="ARBA00022840"/>
    </source>
</evidence>
<dbReference type="SUPFAM" id="SSF52172">
    <property type="entry name" value="CheY-like"/>
    <property type="match status" value="2"/>
</dbReference>
<dbReference type="GO" id="GO:0005886">
    <property type="term" value="C:plasma membrane"/>
    <property type="evidence" value="ECO:0007669"/>
    <property type="project" value="UniProtKB-SubCell"/>
</dbReference>
<evidence type="ECO:0000313" key="26">
    <source>
        <dbReference type="Proteomes" id="UP001056649"/>
    </source>
</evidence>
<evidence type="ECO:0000256" key="11">
    <source>
        <dbReference type="ARBA" id="ARBA00022989"/>
    </source>
</evidence>
<keyword evidence="10" id="KW-0067">ATP-binding</keyword>
<keyword evidence="7 19" id="KW-0812">Transmembrane</keyword>
<evidence type="ECO:0000256" key="15">
    <source>
        <dbReference type="ARBA" id="ARBA00068150"/>
    </source>
</evidence>
<dbReference type="InterPro" id="IPR036641">
    <property type="entry name" value="HPT_dom_sf"/>
</dbReference>
<keyword evidence="26" id="KW-1185">Reference proteome</keyword>
<name>A0A9J7A1I2_9GAMM</name>